<evidence type="ECO:0000259" key="12">
    <source>
        <dbReference type="PROSITE" id="PS51779"/>
    </source>
</evidence>
<feature type="transmembrane region" description="Helical" evidence="9">
    <location>
        <begin position="26"/>
        <end position="50"/>
    </location>
</feature>
<dbReference type="Gene3D" id="3.40.50.11690">
    <property type="entry name" value="Cell division protein FtsQ/DivIB"/>
    <property type="match status" value="1"/>
</dbReference>
<dbReference type="InterPro" id="IPR045335">
    <property type="entry name" value="FtsQ_C_sf"/>
</dbReference>
<comment type="subunit">
    <text evidence="9">Part of a complex composed of FtsB, FtsL and FtsQ.</text>
</comment>
<feature type="domain" description="POTRA" evidence="12">
    <location>
        <begin position="56"/>
        <end position="126"/>
    </location>
</feature>
<evidence type="ECO:0000256" key="11">
    <source>
        <dbReference type="SAM" id="MobiDB-lite"/>
    </source>
</evidence>
<dbReference type="NCBIfam" id="NF007009">
    <property type="entry name" value="PRK09472.1"/>
    <property type="match status" value="1"/>
</dbReference>
<sequence length="696" mass="76575">MSQAALNTRNSDEETPSSRRNNGTRLVGMIFLLTVLCTVFVSGWVVLRWMEDAQRLPLSKLVLTGERHYTRNDDIRQAILALGAPGTFMTQDVNIIQSQIERLPWIKQASVRKQWPDELKIHLVEYVPIARWNDQHMVDAEGNTFSVPSDRIGKQVLPMLYGPEGSASEVLQGYREMGQVLAKDKFTLKEAAMTARRSWQLTLNNGIKLNLGRGDTMKRLARFVELYPVLQQQAQTDGKRISYVDLRYDSGAAVGWVPLPPEESNQQQNQAQAEQPMIKATDRKLVVGLEIGTAKVAALVGEVLPDGMVNIIGVGSCPSRGMDKGGVNDLESVVKCVQRAIDQAELMADCQISSVYLALSGKHISCQNEIGMVPISEEEVTQEDVENVVHTAKSVRVRDEHRVLHVIPQEYAIDYQEGIKNPVGLSGVRMQAKVHLITCHNDMAKNIVKAVERCGLKVDQLIFAGLAASYSVLTEDERELGVCVVDIGGGTMDIAVYTGGALRHTKVIPYAGNVVTSDIAYAFGTPPSDAEAIKVRHGCALGSIVGKDESVEVPSVGGRPPRSLQRQTLAEVIEPRYTELLNLVNEEILQLQEQLRQQGVKHHLAAGIVLTGGAAQIEGLAACAQRVFHTQVRIGAPLNITGLTDYAQEPYYSTAVGLLHYGKESHLNGEAEVEKRVTASVGSWIKRLNSWLRKEF</sequence>
<organism evidence="13 14">
    <name type="scientific">Salmonella enterica subsp. arizonae</name>
    <dbReference type="NCBI Taxonomy" id="59203"/>
    <lineage>
        <taxon>Bacteria</taxon>
        <taxon>Pseudomonadati</taxon>
        <taxon>Pseudomonadota</taxon>
        <taxon>Gammaproteobacteria</taxon>
        <taxon>Enterobacterales</taxon>
        <taxon>Enterobacteriaceae</taxon>
        <taxon>Salmonella</taxon>
    </lineage>
</organism>
<dbReference type="NCBIfam" id="NF008043">
    <property type="entry name" value="PRK10775.1"/>
    <property type="match status" value="1"/>
</dbReference>
<evidence type="ECO:0000256" key="7">
    <source>
        <dbReference type="ARBA" id="ARBA00023136"/>
    </source>
</evidence>
<comment type="function">
    <text evidence="10">Cell division protein that is involved in the assembly of the Z ring. May serve as a membrane anchor for the Z ring.</text>
</comment>
<dbReference type="GO" id="GO:0043093">
    <property type="term" value="P:FtsZ-dependent cytokinesis"/>
    <property type="evidence" value="ECO:0007669"/>
    <property type="project" value="UniProtKB-UniRule"/>
</dbReference>
<dbReference type="GO" id="GO:0009898">
    <property type="term" value="C:cytoplasmic side of plasma membrane"/>
    <property type="evidence" value="ECO:0007669"/>
    <property type="project" value="UniProtKB-UniRule"/>
</dbReference>
<dbReference type="HAMAP" id="MF_00911">
    <property type="entry name" value="FtsQ_subfam"/>
    <property type="match status" value="1"/>
</dbReference>
<dbReference type="InterPro" id="IPR034746">
    <property type="entry name" value="POTRA"/>
</dbReference>
<evidence type="ECO:0000313" key="13">
    <source>
        <dbReference type="EMBL" id="SUG49470.1"/>
    </source>
</evidence>
<dbReference type="CDD" id="cd24048">
    <property type="entry name" value="ASKHA_NBD_FtsA"/>
    <property type="match status" value="1"/>
</dbReference>
<dbReference type="FunFam" id="3.40.50.11690:FF:000001">
    <property type="entry name" value="Cell division protein FtsQ"/>
    <property type="match status" value="1"/>
</dbReference>
<protein>
    <recommendedName>
        <fullName evidence="9 10">Multifunctional fusion protein</fullName>
    </recommendedName>
    <domain>
        <recommendedName>
            <fullName evidence="9">Cell division protein FtsQ</fullName>
        </recommendedName>
    </domain>
    <domain>
        <recommendedName>
            <fullName evidence="10">Cell division protein FtsA</fullName>
        </recommendedName>
    </domain>
</protein>
<evidence type="ECO:0000256" key="5">
    <source>
        <dbReference type="ARBA" id="ARBA00022692"/>
    </source>
</evidence>
<name>A0A379TH65_SALER</name>
<dbReference type="AlphaFoldDB" id="A0A379TH65"/>
<dbReference type="Gene3D" id="3.10.20.310">
    <property type="entry name" value="membrane protein fhac"/>
    <property type="match status" value="1"/>
</dbReference>
<comment type="function">
    <text evidence="9">Essential cell division protein. May link together the upstream cell division proteins, which are predominantly cytoplasmic, with the downstream cell division proteins, which are predominantly periplasmic. May control correct divisome assembly.</text>
</comment>
<feature type="region of interest" description="Disordered" evidence="11">
    <location>
        <begin position="1"/>
        <end position="20"/>
    </location>
</feature>
<keyword evidence="8 9" id="KW-0131">Cell cycle</keyword>
<dbReference type="NCBIfam" id="TIGR01174">
    <property type="entry name" value="ftsA"/>
    <property type="match status" value="1"/>
</dbReference>
<dbReference type="PROSITE" id="PS51779">
    <property type="entry name" value="POTRA"/>
    <property type="match status" value="1"/>
</dbReference>
<dbReference type="EMBL" id="UGXG01000002">
    <property type="protein sequence ID" value="SUG49470.1"/>
    <property type="molecule type" value="Genomic_DNA"/>
</dbReference>
<dbReference type="Gene3D" id="3.30.1490.110">
    <property type="match status" value="1"/>
</dbReference>
<dbReference type="InterPro" id="IPR050696">
    <property type="entry name" value="FtsA/MreB"/>
</dbReference>
<dbReference type="Proteomes" id="UP000254741">
    <property type="component" value="Unassembled WGS sequence"/>
</dbReference>
<reference evidence="13 14" key="1">
    <citation type="submission" date="2018-06" db="EMBL/GenBank/DDBJ databases">
        <authorList>
            <consortium name="Pathogen Informatics"/>
            <person name="Doyle S."/>
        </authorList>
    </citation>
    <scope>NUCLEOTIDE SEQUENCE [LARGE SCALE GENOMIC DNA]</scope>
    <source>
        <strain evidence="13 14">NCTC8297</strain>
    </source>
</reference>
<dbReference type="Gene3D" id="3.30.420.40">
    <property type="match status" value="1"/>
</dbReference>
<dbReference type="Pfam" id="PF03799">
    <property type="entry name" value="FtsQ_DivIB_C"/>
    <property type="match status" value="1"/>
</dbReference>
<dbReference type="SMART" id="SM00842">
    <property type="entry name" value="FtsA"/>
    <property type="match status" value="1"/>
</dbReference>
<evidence type="ECO:0000256" key="3">
    <source>
        <dbReference type="ARBA" id="ARBA00022519"/>
    </source>
</evidence>
<comment type="similarity">
    <text evidence="9">Belongs to the FtsQ/DivIB family. FtsQ subfamily.</text>
</comment>
<comment type="subcellular location">
    <subcellularLocation>
        <location evidence="9">Cell inner membrane</location>
        <topology evidence="9">Single-pass type II membrane protein</topology>
    </subcellularLocation>
    <subcellularLocation>
        <location evidence="10">Cell membrane</location>
        <topology evidence="10">Peripheral membrane protein</topology>
        <orientation evidence="10">Cytoplasmic side</orientation>
    </subcellularLocation>
    <subcellularLocation>
        <location evidence="1">Membrane</location>
    </subcellularLocation>
    <text evidence="9">Localizes to the division septum.</text>
    <text evidence="10">Localizes to the Z ring in an FtsZ-dependent manner. Targeted to the membrane through a conserved C-terminal amphipathic helix.</text>
</comment>
<dbReference type="FunFam" id="3.30.1490.110:FF:000001">
    <property type="entry name" value="Cell division protein FtsA"/>
    <property type="match status" value="1"/>
</dbReference>
<dbReference type="GO" id="GO:0090529">
    <property type="term" value="P:cell septum assembly"/>
    <property type="evidence" value="ECO:0007669"/>
    <property type="project" value="InterPro"/>
</dbReference>
<dbReference type="InterPro" id="IPR005548">
    <property type="entry name" value="Cell_div_FtsQ/DivIB_C"/>
</dbReference>
<dbReference type="PANTHER" id="PTHR32432">
    <property type="entry name" value="CELL DIVISION PROTEIN FTSA-RELATED"/>
    <property type="match status" value="1"/>
</dbReference>
<evidence type="ECO:0000256" key="9">
    <source>
        <dbReference type="HAMAP-Rule" id="MF_00911"/>
    </source>
</evidence>
<dbReference type="Pfam" id="PF08478">
    <property type="entry name" value="POTRA_1"/>
    <property type="match status" value="1"/>
</dbReference>
<keyword evidence="2 9" id="KW-1003">Cell membrane</keyword>
<dbReference type="Pfam" id="PF14450">
    <property type="entry name" value="FtsA"/>
    <property type="match status" value="1"/>
</dbReference>
<dbReference type="InterPro" id="IPR026579">
    <property type="entry name" value="FtsQ"/>
</dbReference>
<evidence type="ECO:0000256" key="4">
    <source>
        <dbReference type="ARBA" id="ARBA00022618"/>
    </source>
</evidence>
<dbReference type="HAMAP" id="MF_02033">
    <property type="entry name" value="FtsA"/>
    <property type="match status" value="1"/>
</dbReference>
<evidence type="ECO:0000256" key="10">
    <source>
        <dbReference type="HAMAP-Rule" id="MF_02033"/>
    </source>
</evidence>
<accession>A0A379TH65</accession>
<keyword evidence="7 9" id="KW-0472">Membrane</keyword>
<dbReference type="InterPro" id="IPR020823">
    <property type="entry name" value="Cell_div_FtsA"/>
</dbReference>
<dbReference type="InterPro" id="IPR013685">
    <property type="entry name" value="POTRA_FtsQ_type"/>
</dbReference>
<dbReference type="PANTHER" id="PTHR32432:SF4">
    <property type="entry name" value="CELL DIVISION PROTEIN FTSA"/>
    <property type="match status" value="1"/>
</dbReference>
<evidence type="ECO:0000256" key="2">
    <source>
        <dbReference type="ARBA" id="ARBA00022475"/>
    </source>
</evidence>
<keyword evidence="4 9" id="KW-0132">Cell division</keyword>
<gene>
    <name evidence="13" type="primary">ftsA_2</name>
    <name evidence="10" type="synonym">ftsA</name>
    <name evidence="9" type="synonym">ftsQ</name>
    <name evidence="13" type="ORF">NCTC8297_04810</name>
</gene>
<evidence type="ECO:0000313" key="14">
    <source>
        <dbReference type="Proteomes" id="UP000254741"/>
    </source>
</evidence>
<comment type="subunit">
    <text evidence="10">Self-interacts. Interacts with FtsZ.</text>
</comment>
<dbReference type="FunFam" id="3.30.420.40:FF:000030">
    <property type="entry name" value="Cell division protein FtsA"/>
    <property type="match status" value="1"/>
</dbReference>
<dbReference type="Pfam" id="PF02491">
    <property type="entry name" value="SHS2_FTSA"/>
    <property type="match status" value="1"/>
</dbReference>
<comment type="similarity">
    <text evidence="10">Belongs to the FtsA/MreB family.</text>
</comment>
<keyword evidence="5 9" id="KW-0812">Transmembrane</keyword>
<dbReference type="InterPro" id="IPR043129">
    <property type="entry name" value="ATPase_NBD"/>
</dbReference>
<keyword evidence="3 9" id="KW-0997">Cell inner membrane</keyword>
<evidence type="ECO:0000256" key="8">
    <source>
        <dbReference type="ARBA" id="ARBA00023306"/>
    </source>
</evidence>
<evidence type="ECO:0000256" key="1">
    <source>
        <dbReference type="ARBA" id="ARBA00004370"/>
    </source>
</evidence>
<evidence type="ECO:0000256" key="6">
    <source>
        <dbReference type="ARBA" id="ARBA00022989"/>
    </source>
</evidence>
<dbReference type="GO" id="GO:0032153">
    <property type="term" value="C:cell division site"/>
    <property type="evidence" value="ECO:0007669"/>
    <property type="project" value="UniProtKB-UniRule"/>
</dbReference>
<proteinExistence type="inferred from homology"/>
<dbReference type="InterPro" id="IPR003494">
    <property type="entry name" value="SHS2_FtsA"/>
</dbReference>
<dbReference type="SUPFAM" id="SSF53067">
    <property type="entry name" value="Actin-like ATPase domain"/>
    <property type="match status" value="2"/>
</dbReference>
<keyword evidence="6 9" id="KW-1133">Transmembrane helix</keyword>